<evidence type="ECO:0000313" key="1">
    <source>
        <dbReference type="EMBL" id="JAH38034.1"/>
    </source>
</evidence>
<organism evidence="1">
    <name type="scientific">Anguilla anguilla</name>
    <name type="common">European freshwater eel</name>
    <name type="synonym">Muraena anguilla</name>
    <dbReference type="NCBI Taxonomy" id="7936"/>
    <lineage>
        <taxon>Eukaryota</taxon>
        <taxon>Metazoa</taxon>
        <taxon>Chordata</taxon>
        <taxon>Craniata</taxon>
        <taxon>Vertebrata</taxon>
        <taxon>Euteleostomi</taxon>
        <taxon>Actinopterygii</taxon>
        <taxon>Neopterygii</taxon>
        <taxon>Teleostei</taxon>
        <taxon>Anguilliformes</taxon>
        <taxon>Anguillidae</taxon>
        <taxon>Anguilla</taxon>
    </lineage>
</organism>
<protein>
    <submittedName>
        <fullName evidence="1">Uncharacterized protein</fullName>
    </submittedName>
</protein>
<reference evidence="1" key="2">
    <citation type="journal article" date="2015" name="Fish Shellfish Immunol.">
        <title>Early steps in the European eel (Anguilla anguilla)-Vibrio vulnificus interaction in the gills: Role of the RtxA13 toxin.</title>
        <authorList>
            <person name="Callol A."/>
            <person name="Pajuelo D."/>
            <person name="Ebbesson L."/>
            <person name="Teles M."/>
            <person name="MacKenzie S."/>
            <person name="Amaro C."/>
        </authorList>
    </citation>
    <scope>NUCLEOTIDE SEQUENCE</scope>
</reference>
<accession>A0A0E9S9F0</accession>
<reference evidence="1" key="1">
    <citation type="submission" date="2014-11" db="EMBL/GenBank/DDBJ databases">
        <authorList>
            <person name="Amaro Gonzalez C."/>
        </authorList>
    </citation>
    <scope>NUCLEOTIDE SEQUENCE</scope>
</reference>
<dbReference type="AlphaFoldDB" id="A0A0E9S9F0"/>
<sequence length="51" mass="5810">MMRPSGRRYRINKMGPRTDPCGTLHVTGWVSDLKSPRVDYILTTSTSRGRT</sequence>
<proteinExistence type="predicted"/>
<dbReference type="EMBL" id="GBXM01070543">
    <property type="protein sequence ID" value="JAH38034.1"/>
    <property type="molecule type" value="Transcribed_RNA"/>
</dbReference>
<name>A0A0E9S9F0_ANGAN</name>